<feature type="domain" description="Aminoacyl-transfer RNA synthetases class-II family profile" evidence="8">
    <location>
        <begin position="129"/>
        <end position="359"/>
    </location>
</feature>
<organism evidence="9 10">
    <name type="scientific">Winogradskyella alexanderae</name>
    <dbReference type="NCBI Taxonomy" id="2877123"/>
    <lineage>
        <taxon>Bacteria</taxon>
        <taxon>Pseudomonadati</taxon>
        <taxon>Bacteroidota</taxon>
        <taxon>Flavobacteriia</taxon>
        <taxon>Flavobacteriales</taxon>
        <taxon>Flavobacteriaceae</taxon>
        <taxon>Winogradskyella</taxon>
    </lineage>
</organism>
<dbReference type="PANTHER" id="PTHR30073">
    <property type="entry name" value="ASPARTATE--AMMONIA LIGASE"/>
    <property type="match status" value="1"/>
</dbReference>
<evidence type="ECO:0000256" key="7">
    <source>
        <dbReference type="NCBIfam" id="TIGR00669"/>
    </source>
</evidence>
<evidence type="ECO:0000256" key="4">
    <source>
        <dbReference type="ARBA" id="ARBA00022741"/>
    </source>
</evidence>
<evidence type="ECO:0000256" key="5">
    <source>
        <dbReference type="ARBA" id="ARBA00022840"/>
    </source>
</evidence>
<keyword evidence="5" id="KW-0067">ATP-binding</keyword>
<dbReference type="EMBL" id="JAIUJR010000001">
    <property type="protein sequence ID" value="MCA0131403.1"/>
    <property type="molecule type" value="Genomic_DNA"/>
</dbReference>
<evidence type="ECO:0000256" key="3">
    <source>
        <dbReference type="ARBA" id="ARBA00022605"/>
    </source>
</evidence>
<dbReference type="NCBIfam" id="TIGR00669">
    <property type="entry name" value="asnA"/>
    <property type="match status" value="1"/>
</dbReference>
<evidence type="ECO:0000256" key="2">
    <source>
        <dbReference type="ARBA" id="ARBA00022598"/>
    </source>
</evidence>
<dbReference type="InterPro" id="IPR006195">
    <property type="entry name" value="aa-tRNA-synth_II"/>
</dbReference>
<evidence type="ECO:0000313" key="10">
    <source>
        <dbReference type="Proteomes" id="UP001198901"/>
    </source>
</evidence>
<keyword evidence="10" id="KW-1185">Reference proteome</keyword>
<accession>A0ABS7XN32</accession>
<gene>
    <name evidence="9" type="primary">asnA</name>
    <name evidence="9" type="ORF">LBU54_02325</name>
</gene>
<dbReference type="PIRSF" id="PIRSF001555">
    <property type="entry name" value="Asp_ammon_ligase"/>
    <property type="match status" value="1"/>
</dbReference>
<keyword evidence="1" id="KW-0963">Cytoplasm</keyword>
<evidence type="ECO:0000259" key="8">
    <source>
        <dbReference type="PROSITE" id="PS50862"/>
    </source>
</evidence>
<dbReference type="InterPro" id="IPR004618">
    <property type="entry name" value="AsnA"/>
</dbReference>
<dbReference type="PROSITE" id="PS50862">
    <property type="entry name" value="AA_TRNA_LIGASE_II"/>
    <property type="match status" value="1"/>
</dbReference>
<dbReference type="InterPro" id="IPR045864">
    <property type="entry name" value="aa-tRNA-synth_II/BPL/LPL"/>
</dbReference>
<dbReference type="GO" id="GO:0004071">
    <property type="term" value="F:aspartate-ammonia ligase activity"/>
    <property type="evidence" value="ECO:0007669"/>
    <property type="project" value="UniProtKB-EC"/>
</dbReference>
<dbReference type="SUPFAM" id="SSF55681">
    <property type="entry name" value="Class II aaRS and biotin synthetases"/>
    <property type="match status" value="1"/>
</dbReference>
<reference evidence="10" key="1">
    <citation type="submission" date="2023-07" db="EMBL/GenBank/DDBJ databases">
        <authorList>
            <person name="Yue Y."/>
        </authorList>
    </citation>
    <scope>NUCLEOTIDE SEQUENCE [LARGE SCALE GENOMIC DNA]</scope>
    <source>
        <strain evidence="10">D23</strain>
    </source>
</reference>
<keyword evidence="4" id="KW-0547">Nucleotide-binding</keyword>
<evidence type="ECO:0000313" key="9">
    <source>
        <dbReference type="EMBL" id="MCA0131403.1"/>
    </source>
</evidence>
<keyword evidence="3" id="KW-0028">Amino-acid biosynthesis</keyword>
<dbReference type="RefSeq" id="WP_224525156.1">
    <property type="nucleotide sequence ID" value="NZ_JAIUJR010000001.1"/>
</dbReference>
<name>A0ABS7XN32_9FLAO</name>
<sequence>MYDKTTDLAGPGISTYKKVKEILPDNYSALQSPLRRMKALYMIKDYIEKGLAEALNIQMVQVPLIVSKDSGVNDYLDRDGSRTPVDFPAGLGLKKRIEAQIVQAATKWKRMALAQFECEVGQGINTDMRAVRKDYFLDHDHSSYVDQWDWEKRITENDRNLEYLKETVQKIWSVIHGAGVMVKKEFPELNDPKYPDFPEKLKFLHAEEILNMYPDLPRKERETRILQDYPAVFIIGIGSVLKDGYPHEMRAADYDDWITPTIVKDGEQFYGLNGDILVWNPVTKRRHELTSMGIRVTKDSLKAQLELTDQLDFLELPYHQAILNDEIPLSIGGGIGQARTYMYLLRTAHLGEVTVSVWPDELKKICKEKNIHILE</sequence>
<protein>
    <recommendedName>
        <fullName evidence="7">Aspartate--ammonia ligase</fullName>
        <ecNumber evidence="7">6.3.1.1</ecNumber>
    </recommendedName>
</protein>
<comment type="caution">
    <text evidence="9">The sequence shown here is derived from an EMBL/GenBank/DDBJ whole genome shotgun (WGS) entry which is preliminary data.</text>
</comment>
<dbReference type="PANTHER" id="PTHR30073:SF5">
    <property type="entry name" value="ASPARTATE--AMMONIA LIGASE"/>
    <property type="match status" value="1"/>
</dbReference>
<dbReference type="Pfam" id="PF03590">
    <property type="entry name" value="AsnA"/>
    <property type="match status" value="1"/>
</dbReference>
<keyword evidence="6" id="KW-0061">Asparagine biosynthesis</keyword>
<proteinExistence type="predicted"/>
<dbReference type="EC" id="6.3.1.1" evidence="7"/>
<evidence type="ECO:0000256" key="6">
    <source>
        <dbReference type="ARBA" id="ARBA00022888"/>
    </source>
</evidence>
<evidence type="ECO:0000256" key="1">
    <source>
        <dbReference type="ARBA" id="ARBA00022490"/>
    </source>
</evidence>
<keyword evidence="2 9" id="KW-0436">Ligase</keyword>
<dbReference type="Gene3D" id="3.30.930.10">
    <property type="entry name" value="Bira Bifunctional Protein, Domain 2"/>
    <property type="match status" value="1"/>
</dbReference>
<dbReference type="Proteomes" id="UP001198901">
    <property type="component" value="Unassembled WGS sequence"/>
</dbReference>